<dbReference type="EMBL" id="JAGHQM010001293">
    <property type="protein sequence ID" value="KAH0555937.1"/>
    <property type="molecule type" value="Genomic_DNA"/>
</dbReference>
<name>A0A9P8L7Y0_9PEZI</name>
<protein>
    <recommendedName>
        <fullName evidence="5">Protein phosphatase 4 core regulatory subunit R2</fullName>
    </recommendedName>
</protein>
<dbReference type="AlphaFoldDB" id="A0A9P8L7Y0"/>
<evidence type="ECO:0008006" key="5">
    <source>
        <dbReference type="Google" id="ProtNLM"/>
    </source>
</evidence>
<reference evidence="3" key="1">
    <citation type="submission" date="2021-03" db="EMBL/GenBank/DDBJ databases">
        <title>Comparative genomics and phylogenomic investigation of the class Geoglossomycetes provide insights into ecological specialization and systematics.</title>
        <authorList>
            <person name="Melie T."/>
            <person name="Pirro S."/>
            <person name="Miller A.N."/>
            <person name="Quandt A."/>
        </authorList>
    </citation>
    <scope>NUCLEOTIDE SEQUENCE</scope>
    <source>
        <strain evidence="3">CAQ_001_2017</strain>
    </source>
</reference>
<organism evidence="3 4">
    <name type="scientific">Trichoglossum hirsutum</name>
    <dbReference type="NCBI Taxonomy" id="265104"/>
    <lineage>
        <taxon>Eukaryota</taxon>
        <taxon>Fungi</taxon>
        <taxon>Dikarya</taxon>
        <taxon>Ascomycota</taxon>
        <taxon>Pezizomycotina</taxon>
        <taxon>Geoglossomycetes</taxon>
        <taxon>Geoglossales</taxon>
        <taxon>Geoglossaceae</taxon>
        <taxon>Trichoglossum</taxon>
    </lineage>
</organism>
<comment type="similarity">
    <text evidence="1">Belongs to the PPP4R2 family.</text>
</comment>
<dbReference type="GO" id="GO:0005634">
    <property type="term" value="C:nucleus"/>
    <property type="evidence" value="ECO:0007669"/>
    <property type="project" value="TreeGrafter"/>
</dbReference>
<dbReference type="Pfam" id="PF09184">
    <property type="entry name" value="PPP4R2"/>
    <property type="match status" value="1"/>
</dbReference>
<evidence type="ECO:0000256" key="1">
    <source>
        <dbReference type="ARBA" id="ARBA00009207"/>
    </source>
</evidence>
<accession>A0A9P8L7Y0</accession>
<dbReference type="InterPro" id="IPR015267">
    <property type="entry name" value="PPP4R2"/>
</dbReference>
<dbReference type="PANTHER" id="PTHR16487">
    <property type="entry name" value="PPP4R2-RELATED PROTEIN"/>
    <property type="match status" value="1"/>
</dbReference>
<feature type="region of interest" description="Disordered" evidence="2">
    <location>
        <begin position="283"/>
        <end position="349"/>
    </location>
</feature>
<dbReference type="Proteomes" id="UP000750711">
    <property type="component" value="Unassembled WGS sequence"/>
</dbReference>
<evidence type="ECO:0000256" key="2">
    <source>
        <dbReference type="SAM" id="MobiDB-lite"/>
    </source>
</evidence>
<dbReference type="PANTHER" id="PTHR16487:SF0">
    <property type="entry name" value="PROTEIN PHOSPHATASE 4 REGULATORY SUBUNIT 2-RELATED"/>
    <property type="match status" value="1"/>
</dbReference>
<gene>
    <name evidence="3" type="ORF">GP486_006119</name>
</gene>
<sequence length="349" mass="35886">MLFSAFRVVMKTVRTGLDCSRDCSCIARDFPAPSIPQSVSVKPETPAPQQSVTESEASVSNVATSITESTSGNSQKENVTPTASPGSPLLRPPVPPFSNSPLATIASGPTGSAQPALQSQLALIKDTLRNNFSHAPPHTIQRLAELILYPRKHYRTLHSYIRALDRVVSVSSGADIFPLPTATLPNAEGSGLLNGTSSIIGGGGSAGGLGSDESLGGALLTPIPWLQNTPALGQGEVRTESTEIVDGPNGVGSIETVSISMNGISSATPQRDAGMITQVESLRQDQEAATAPVSANTRASSSTQDSASQGGSGETHGEAKGSFELETALGRPAIQTGGPDPGATKHEVE</sequence>
<feature type="region of interest" description="Disordered" evidence="2">
    <location>
        <begin position="34"/>
        <end position="113"/>
    </location>
</feature>
<keyword evidence="4" id="KW-1185">Reference proteome</keyword>
<feature type="compositionally biased region" description="Polar residues" evidence="2">
    <location>
        <begin position="99"/>
        <end position="113"/>
    </location>
</feature>
<comment type="caution">
    <text evidence="3">The sequence shown here is derived from an EMBL/GenBank/DDBJ whole genome shotgun (WGS) entry which is preliminary data.</text>
</comment>
<feature type="compositionally biased region" description="Polar residues" evidence="2">
    <location>
        <begin position="47"/>
        <end position="83"/>
    </location>
</feature>
<dbReference type="GO" id="GO:0019888">
    <property type="term" value="F:protein phosphatase regulator activity"/>
    <property type="evidence" value="ECO:0007669"/>
    <property type="project" value="InterPro"/>
</dbReference>
<dbReference type="GO" id="GO:0030289">
    <property type="term" value="C:protein phosphatase 4 complex"/>
    <property type="evidence" value="ECO:0007669"/>
    <property type="project" value="InterPro"/>
</dbReference>
<dbReference type="GO" id="GO:0005737">
    <property type="term" value="C:cytoplasm"/>
    <property type="evidence" value="ECO:0007669"/>
    <property type="project" value="TreeGrafter"/>
</dbReference>
<evidence type="ECO:0000313" key="3">
    <source>
        <dbReference type="EMBL" id="KAH0555937.1"/>
    </source>
</evidence>
<evidence type="ECO:0000313" key="4">
    <source>
        <dbReference type="Proteomes" id="UP000750711"/>
    </source>
</evidence>
<feature type="compositionally biased region" description="Polar residues" evidence="2">
    <location>
        <begin position="293"/>
        <end position="309"/>
    </location>
</feature>
<proteinExistence type="inferred from homology"/>